<proteinExistence type="predicted"/>
<dbReference type="EMBL" id="CAJVPW010059295">
    <property type="protein sequence ID" value="CAG8779318.1"/>
    <property type="molecule type" value="Genomic_DNA"/>
</dbReference>
<protein>
    <submittedName>
        <fullName evidence="1">14344_t:CDS:1</fullName>
    </submittedName>
</protein>
<dbReference type="Proteomes" id="UP000789366">
    <property type="component" value="Unassembled WGS sequence"/>
</dbReference>
<evidence type="ECO:0000313" key="2">
    <source>
        <dbReference type="Proteomes" id="UP000789366"/>
    </source>
</evidence>
<name>A0ACA9R6J0_9GLOM</name>
<keyword evidence="2" id="KW-1185">Reference proteome</keyword>
<sequence>NAKGSESPPYEQTDSINFAKEVFEVVKNNQQQLTAIQHLLDNQSANNQNVNNRSANNQSHENEITPRRS</sequence>
<evidence type="ECO:0000313" key="1">
    <source>
        <dbReference type="EMBL" id="CAG8779318.1"/>
    </source>
</evidence>
<gene>
    <name evidence="1" type="ORF">SPELUC_LOCUS16292</name>
</gene>
<accession>A0ACA9R6J0</accession>
<organism evidence="1 2">
    <name type="scientific">Cetraspora pellucida</name>
    <dbReference type="NCBI Taxonomy" id="1433469"/>
    <lineage>
        <taxon>Eukaryota</taxon>
        <taxon>Fungi</taxon>
        <taxon>Fungi incertae sedis</taxon>
        <taxon>Mucoromycota</taxon>
        <taxon>Glomeromycotina</taxon>
        <taxon>Glomeromycetes</taxon>
        <taxon>Diversisporales</taxon>
        <taxon>Gigasporaceae</taxon>
        <taxon>Cetraspora</taxon>
    </lineage>
</organism>
<reference evidence="1" key="1">
    <citation type="submission" date="2021-06" db="EMBL/GenBank/DDBJ databases">
        <authorList>
            <person name="Kallberg Y."/>
            <person name="Tangrot J."/>
            <person name="Rosling A."/>
        </authorList>
    </citation>
    <scope>NUCLEOTIDE SEQUENCE</scope>
    <source>
        <strain evidence="1">28 12/20/2015</strain>
    </source>
</reference>
<feature type="non-terminal residue" evidence="1">
    <location>
        <position position="69"/>
    </location>
</feature>
<feature type="non-terminal residue" evidence="1">
    <location>
        <position position="1"/>
    </location>
</feature>
<comment type="caution">
    <text evidence="1">The sequence shown here is derived from an EMBL/GenBank/DDBJ whole genome shotgun (WGS) entry which is preliminary data.</text>
</comment>